<keyword evidence="2" id="KW-0547">Nucleotide-binding</keyword>
<dbReference type="Proteomes" id="UP001500888">
    <property type="component" value="Unassembled WGS sequence"/>
</dbReference>
<keyword evidence="1" id="KW-0808">Transferase</keyword>
<dbReference type="EMBL" id="BAAAZR010000001">
    <property type="protein sequence ID" value="GAA3791567.1"/>
    <property type="molecule type" value="Genomic_DNA"/>
</dbReference>
<gene>
    <name evidence="6" type="ORF">GCM10022226_08200</name>
</gene>
<evidence type="ECO:0000256" key="2">
    <source>
        <dbReference type="ARBA" id="ARBA00022741"/>
    </source>
</evidence>
<keyword evidence="3" id="KW-0418">Kinase</keyword>
<evidence type="ECO:0000256" key="3">
    <source>
        <dbReference type="ARBA" id="ARBA00022777"/>
    </source>
</evidence>
<dbReference type="PROSITE" id="PS00108">
    <property type="entry name" value="PROTEIN_KINASE_ST"/>
    <property type="match status" value="1"/>
</dbReference>
<evidence type="ECO:0000256" key="1">
    <source>
        <dbReference type="ARBA" id="ARBA00022679"/>
    </source>
</evidence>
<dbReference type="CDD" id="cd14014">
    <property type="entry name" value="STKc_PknB_like"/>
    <property type="match status" value="1"/>
</dbReference>
<dbReference type="SMART" id="SM00220">
    <property type="entry name" value="S_TKc"/>
    <property type="match status" value="1"/>
</dbReference>
<keyword evidence="7" id="KW-1185">Reference proteome</keyword>
<comment type="caution">
    <text evidence="6">The sequence shown here is derived from an EMBL/GenBank/DDBJ whole genome shotgun (WGS) entry which is preliminary data.</text>
</comment>
<dbReference type="PANTHER" id="PTHR43289:SF34">
    <property type="entry name" value="SERINE_THREONINE-PROTEIN KINASE YBDM-RELATED"/>
    <property type="match status" value="1"/>
</dbReference>
<dbReference type="Gene3D" id="3.30.200.20">
    <property type="entry name" value="Phosphorylase Kinase, domain 1"/>
    <property type="match status" value="1"/>
</dbReference>
<dbReference type="PROSITE" id="PS50011">
    <property type="entry name" value="PROTEIN_KINASE_DOM"/>
    <property type="match status" value="1"/>
</dbReference>
<proteinExistence type="predicted"/>
<accession>A0ABP7HG12</accession>
<name>A0ABP7HG12_9ACTN</name>
<evidence type="ECO:0000259" key="5">
    <source>
        <dbReference type="PROSITE" id="PS50011"/>
    </source>
</evidence>
<dbReference type="SUPFAM" id="SSF56112">
    <property type="entry name" value="Protein kinase-like (PK-like)"/>
    <property type="match status" value="1"/>
</dbReference>
<evidence type="ECO:0000313" key="6">
    <source>
        <dbReference type="EMBL" id="GAA3791567.1"/>
    </source>
</evidence>
<keyword evidence="4" id="KW-0067">ATP-binding</keyword>
<organism evidence="6 7">
    <name type="scientific">Sphaerisporangium flaviroseum</name>
    <dbReference type="NCBI Taxonomy" id="509199"/>
    <lineage>
        <taxon>Bacteria</taxon>
        <taxon>Bacillati</taxon>
        <taxon>Actinomycetota</taxon>
        <taxon>Actinomycetes</taxon>
        <taxon>Streptosporangiales</taxon>
        <taxon>Streptosporangiaceae</taxon>
        <taxon>Sphaerisporangium</taxon>
    </lineage>
</organism>
<dbReference type="PANTHER" id="PTHR43289">
    <property type="entry name" value="MITOGEN-ACTIVATED PROTEIN KINASE KINASE KINASE 20-RELATED"/>
    <property type="match status" value="1"/>
</dbReference>
<sequence>MGIVYLAHAANGSRVALKVMRPELATHEDFRRRFRKEAQAAQRVARFCTAPVLDAEMDGEVAYLVTEYVDGPDLGSVIDAQGPMDGANLEALAVGVAAALTAIHGANVVHRDLKPSNILLSPVGPRVIDFGIAQLADTLATKTDTLIGTPQYMAPEHANRDTVGQAADVFAWGSVITYAGTGRPPFGSGAVPEVLYRVANHAPKLDGLDERLRPLVERTLDKDPARRPTAQQLLDRLVGGEKVEIAAATQIVSEIWTSTTPQEAPSSPGRRRWVPLIAAATALVVTAAIVLAIQRPWSPKTDGSSASQLPPPKQEAAWRLRKANELMVIRPPAAEGNSLADCVTAPSTFVDLDDMTVTTDLIHGSYLASGQTFEYMNCGKDGTAPGSGLKLLDNQGTMGLADRQDVTPTECRNTAREADIPNPISIRRIQDDSVLKSGTGICVETSKKNVVLLWIVRVDKHPDNHNLRTYVTAATQWTPKSS</sequence>
<protein>
    <recommendedName>
        <fullName evidence="5">Protein kinase domain-containing protein</fullName>
    </recommendedName>
</protein>
<evidence type="ECO:0000256" key="4">
    <source>
        <dbReference type="ARBA" id="ARBA00022840"/>
    </source>
</evidence>
<dbReference type="InterPro" id="IPR008271">
    <property type="entry name" value="Ser/Thr_kinase_AS"/>
</dbReference>
<reference evidence="7" key="1">
    <citation type="journal article" date="2019" name="Int. J. Syst. Evol. Microbiol.">
        <title>The Global Catalogue of Microorganisms (GCM) 10K type strain sequencing project: providing services to taxonomists for standard genome sequencing and annotation.</title>
        <authorList>
            <consortium name="The Broad Institute Genomics Platform"/>
            <consortium name="The Broad Institute Genome Sequencing Center for Infectious Disease"/>
            <person name="Wu L."/>
            <person name="Ma J."/>
        </authorList>
    </citation>
    <scope>NUCLEOTIDE SEQUENCE [LARGE SCALE GENOMIC DNA]</scope>
    <source>
        <strain evidence="7">JCM 16908</strain>
    </source>
</reference>
<dbReference type="InterPro" id="IPR000719">
    <property type="entry name" value="Prot_kinase_dom"/>
</dbReference>
<evidence type="ECO:0000313" key="7">
    <source>
        <dbReference type="Proteomes" id="UP001500888"/>
    </source>
</evidence>
<feature type="domain" description="Protein kinase" evidence="5">
    <location>
        <begin position="1"/>
        <end position="238"/>
    </location>
</feature>
<dbReference type="Pfam" id="PF00069">
    <property type="entry name" value="Pkinase"/>
    <property type="match status" value="1"/>
</dbReference>
<dbReference type="InterPro" id="IPR011009">
    <property type="entry name" value="Kinase-like_dom_sf"/>
</dbReference>
<dbReference type="Gene3D" id="1.10.510.10">
    <property type="entry name" value="Transferase(Phosphotransferase) domain 1"/>
    <property type="match status" value="1"/>
</dbReference>